<feature type="domain" description="HTH araC/xylS-type" evidence="5">
    <location>
        <begin position="201"/>
        <end position="299"/>
    </location>
</feature>
<dbReference type="SUPFAM" id="SSF46689">
    <property type="entry name" value="Homeodomain-like"/>
    <property type="match status" value="1"/>
</dbReference>
<dbReference type="InterPro" id="IPR003313">
    <property type="entry name" value="AraC-bd"/>
</dbReference>
<dbReference type="PROSITE" id="PS01124">
    <property type="entry name" value="HTH_ARAC_FAMILY_2"/>
    <property type="match status" value="1"/>
</dbReference>
<protein>
    <submittedName>
        <fullName evidence="6">Transcriptional regulator, AraC family</fullName>
    </submittedName>
</protein>
<name>A0A1H5Y8Z9_9GAMM</name>
<dbReference type="Gene3D" id="2.60.120.10">
    <property type="entry name" value="Jelly Rolls"/>
    <property type="match status" value="1"/>
</dbReference>
<dbReference type="OrthoDB" id="9814125at2"/>
<keyword evidence="7" id="KW-1185">Reference proteome</keyword>
<dbReference type="SUPFAM" id="SSF51215">
    <property type="entry name" value="Regulatory protein AraC"/>
    <property type="match status" value="1"/>
</dbReference>
<proteinExistence type="predicted"/>
<keyword evidence="3" id="KW-0010">Activator</keyword>
<dbReference type="InterPro" id="IPR014710">
    <property type="entry name" value="RmlC-like_jellyroll"/>
</dbReference>
<reference evidence="6 7" key="1">
    <citation type="submission" date="2016-10" db="EMBL/GenBank/DDBJ databases">
        <authorList>
            <person name="de Groot N.N."/>
        </authorList>
    </citation>
    <scope>NUCLEOTIDE SEQUENCE [LARGE SCALE GENOMIC DNA]</scope>
    <source>
        <strain evidence="6 7">DSM 22012</strain>
    </source>
</reference>
<gene>
    <name evidence="6" type="ORF">SAMN05444390_1011648</name>
</gene>
<accession>A0A1H5Y8Z9</accession>
<dbReference type="CDD" id="cd06999">
    <property type="entry name" value="cupin_HpaA-like_N"/>
    <property type="match status" value="1"/>
</dbReference>
<keyword evidence="2" id="KW-0238">DNA-binding</keyword>
<keyword evidence="4" id="KW-0804">Transcription</keyword>
<dbReference type="InterPro" id="IPR047264">
    <property type="entry name" value="Cupin_HpaA-like_N"/>
</dbReference>
<dbReference type="RefSeq" id="WP_104002529.1">
    <property type="nucleotide sequence ID" value="NZ_FNVQ01000001.1"/>
</dbReference>
<dbReference type="PANTHER" id="PTHR43280">
    <property type="entry name" value="ARAC-FAMILY TRANSCRIPTIONAL REGULATOR"/>
    <property type="match status" value="1"/>
</dbReference>
<evidence type="ECO:0000256" key="3">
    <source>
        <dbReference type="ARBA" id="ARBA00023159"/>
    </source>
</evidence>
<evidence type="ECO:0000313" key="6">
    <source>
        <dbReference type="EMBL" id="SEG19956.1"/>
    </source>
</evidence>
<dbReference type="InterPro" id="IPR037923">
    <property type="entry name" value="HTH-like"/>
</dbReference>
<keyword evidence="1" id="KW-0805">Transcription regulation</keyword>
<evidence type="ECO:0000256" key="4">
    <source>
        <dbReference type="ARBA" id="ARBA00023163"/>
    </source>
</evidence>
<dbReference type="Proteomes" id="UP000236745">
    <property type="component" value="Unassembled WGS sequence"/>
</dbReference>
<dbReference type="EMBL" id="FNVQ01000001">
    <property type="protein sequence ID" value="SEG19956.1"/>
    <property type="molecule type" value="Genomic_DNA"/>
</dbReference>
<dbReference type="SMART" id="SM00342">
    <property type="entry name" value="HTH_ARAC"/>
    <property type="match status" value="1"/>
</dbReference>
<sequence length="304" mass="35370">MKAESLGKAVSGSISNFALYSEAQSADDPEFIHIEDIPSRARLFDWTINIHTHPRMYQLVYVRTGQVRIHIDGEERKEPAPCIITIPPSVVHGFEFGRETTNGAVITVSQLVIMDEQFQRDFPFVEEMLRTPQIVPLGQHPGDTEFIGQLITQMEEEYHERRTGKKQMFEWLLYSLMLKVGRRIQASRRARDEGHYERLYRLLTQLVEHHYREHKPATFYSEELHTTTTSLNRACTAVAGKCLTELLHDRLTLEAQRMLIYSSVPVSLIAYDLGFNDPAYFSRFFKRRTGMAPITFREMRDRDE</sequence>
<dbReference type="InterPro" id="IPR020449">
    <property type="entry name" value="Tscrpt_reg_AraC-type_HTH"/>
</dbReference>
<organism evidence="6 7">
    <name type="scientific">Marinobacterium lutimaris</name>
    <dbReference type="NCBI Taxonomy" id="568106"/>
    <lineage>
        <taxon>Bacteria</taxon>
        <taxon>Pseudomonadati</taxon>
        <taxon>Pseudomonadota</taxon>
        <taxon>Gammaproteobacteria</taxon>
        <taxon>Oceanospirillales</taxon>
        <taxon>Oceanospirillaceae</taxon>
        <taxon>Marinobacterium</taxon>
    </lineage>
</organism>
<dbReference type="PRINTS" id="PR00032">
    <property type="entry name" value="HTHARAC"/>
</dbReference>
<dbReference type="GO" id="GO:0043565">
    <property type="term" value="F:sequence-specific DNA binding"/>
    <property type="evidence" value="ECO:0007669"/>
    <property type="project" value="InterPro"/>
</dbReference>
<dbReference type="InterPro" id="IPR009057">
    <property type="entry name" value="Homeodomain-like_sf"/>
</dbReference>
<dbReference type="PANTHER" id="PTHR43280:SF32">
    <property type="entry name" value="TRANSCRIPTIONAL REGULATORY PROTEIN"/>
    <property type="match status" value="1"/>
</dbReference>
<dbReference type="Pfam" id="PF12833">
    <property type="entry name" value="HTH_18"/>
    <property type="match status" value="1"/>
</dbReference>
<dbReference type="Gene3D" id="1.10.10.60">
    <property type="entry name" value="Homeodomain-like"/>
    <property type="match status" value="1"/>
</dbReference>
<evidence type="ECO:0000313" key="7">
    <source>
        <dbReference type="Proteomes" id="UP000236745"/>
    </source>
</evidence>
<evidence type="ECO:0000259" key="5">
    <source>
        <dbReference type="PROSITE" id="PS01124"/>
    </source>
</evidence>
<evidence type="ECO:0000256" key="2">
    <source>
        <dbReference type="ARBA" id="ARBA00023125"/>
    </source>
</evidence>
<dbReference type="InterPro" id="IPR018060">
    <property type="entry name" value="HTH_AraC"/>
</dbReference>
<dbReference type="Pfam" id="PF02311">
    <property type="entry name" value="AraC_binding"/>
    <property type="match status" value="1"/>
</dbReference>
<dbReference type="GO" id="GO:0003700">
    <property type="term" value="F:DNA-binding transcription factor activity"/>
    <property type="evidence" value="ECO:0007669"/>
    <property type="project" value="InterPro"/>
</dbReference>
<dbReference type="AlphaFoldDB" id="A0A1H5Y8Z9"/>
<evidence type="ECO:0000256" key="1">
    <source>
        <dbReference type="ARBA" id="ARBA00023015"/>
    </source>
</evidence>